<dbReference type="GeneID" id="28985771"/>
<evidence type="ECO:0000256" key="1">
    <source>
        <dbReference type="SAM" id="MobiDB-lite"/>
    </source>
</evidence>
<feature type="region of interest" description="Disordered" evidence="1">
    <location>
        <begin position="128"/>
        <end position="178"/>
    </location>
</feature>
<dbReference type="EMBL" id="KQ087184">
    <property type="protein sequence ID" value="KLT44906.1"/>
    <property type="molecule type" value="Genomic_DNA"/>
</dbReference>
<keyword evidence="2" id="KW-0812">Transmembrane</keyword>
<evidence type="ECO:0000313" key="3">
    <source>
        <dbReference type="EMBL" id="KLT44906.1"/>
    </source>
</evidence>
<feature type="transmembrane region" description="Helical" evidence="2">
    <location>
        <begin position="65"/>
        <end position="88"/>
    </location>
</feature>
<evidence type="ECO:0000313" key="4">
    <source>
        <dbReference type="Proteomes" id="UP000053611"/>
    </source>
</evidence>
<dbReference type="AlphaFoldDB" id="A0A0J0XV21"/>
<sequence length="178" mass="19303">MPATPDTHVRDLYDSLAEKGFSDGGESPAASPPLGSSEFKGSVTVQNVGRAIASRAARTARRGNLPFLVIFLIALFVFFGALAGVGYVDPDAASALPENEFIVGGPVFDASEGQLRELQIQEQREREQHWLKKQRPNSGAWMRKHREDGAVRVRPGHKSEAWIGDEAPVDGEVIPNPS</sequence>
<protein>
    <submittedName>
        <fullName evidence="3">Uncharacterized protein</fullName>
    </submittedName>
</protein>
<name>A0A0J0XV21_9TREE</name>
<gene>
    <name evidence="3" type="ORF">CC85DRAFT_300137</name>
</gene>
<dbReference type="Proteomes" id="UP000053611">
    <property type="component" value="Unassembled WGS sequence"/>
</dbReference>
<reference evidence="3 4" key="1">
    <citation type="submission" date="2015-03" db="EMBL/GenBank/DDBJ databases">
        <title>Genomics and transcriptomics of the oil-accumulating basidiomycete yeast T. oleaginosus allow insights into substrate utilization and the diverse evolutionary trajectories of mating systems in fungi.</title>
        <authorList>
            <consortium name="DOE Joint Genome Institute"/>
            <person name="Kourist R."/>
            <person name="Kracht O."/>
            <person name="Bracharz F."/>
            <person name="Lipzen A."/>
            <person name="Nolan M."/>
            <person name="Ohm R."/>
            <person name="Grigoriev I."/>
            <person name="Sun S."/>
            <person name="Heitman J."/>
            <person name="Bruck T."/>
            <person name="Nowrousian M."/>
        </authorList>
    </citation>
    <scope>NUCLEOTIDE SEQUENCE [LARGE SCALE GENOMIC DNA]</scope>
    <source>
        <strain evidence="3 4">IBC0246</strain>
    </source>
</reference>
<proteinExistence type="predicted"/>
<dbReference type="OrthoDB" id="2564511at2759"/>
<keyword evidence="2" id="KW-1133">Transmembrane helix</keyword>
<keyword evidence="4" id="KW-1185">Reference proteome</keyword>
<dbReference type="RefSeq" id="XP_018281397.1">
    <property type="nucleotide sequence ID" value="XM_018425168.1"/>
</dbReference>
<organism evidence="3 4">
    <name type="scientific">Cutaneotrichosporon oleaginosum</name>
    <dbReference type="NCBI Taxonomy" id="879819"/>
    <lineage>
        <taxon>Eukaryota</taxon>
        <taxon>Fungi</taxon>
        <taxon>Dikarya</taxon>
        <taxon>Basidiomycota</taxon>
        <taxon>Agaricomycotina</taxon>
        <taxon>Tremellomycetes</taxon>
        <taxon>Trichosporonales</taxon>
        <taxon>Trichosporonaceae</taxon>
        <taxon>Cutaneotrichosporon</taxon>
    </lineage>
</organism>
<keyword evidence="2" id="KW-0472">Membrane</keyword>
<accession>A0A0J0XV21</accession>
<evidence type="ECO:0000256" key="2">
    <source>
        <dbReference type="SAM" id="Phobius"/>
    </source>
</evidence>